<sequence>MVMNTISNKGAYKHMHTRDLPSYKVGLELYGENQIQIPQFAALVYSEGGDSTRYGVMIPYKIPYEILSNGSENPNISMLYILCDFDKQNGVEEE</sequence>
<dbReference type="EMBL" id="JBGFUD010001468">
    <property type="protein sequence ID" value="MFH4976330.1"/>
    <property type="molecule type" value="Genomic_DNA"/>
</dbReference>
<comment type="caution">
    <text evidence="1">The sequence shown here is derived from an EMBL/GenBank/DDBJ whole genome shotgun (WGS) entry which is preliminary data.</text>
</comment>
<keyword evidence="2" id="KW-1185">Reference proteome</keyword>
<accession>A0ABD6E9I7</accession>
<organism evidence="1 2">
    <name type="scientific">Gnathostoma spinigerum</name>
    <dbReference type="NCBI Taxonomy" id="75299"/>
    <lineage>
        <taxon>Eukaryota</taxon>
        <taxon>Metazoa</taxon>
        <taxon>Ecdysozoa</taxon>
        <taxon>Nematoda</taxon>
        <taxon>Chromadorea</taxon>
        <taxon>Rhabditida</taxon>
        <taxon>Spirurina</taxon>
        <taxon>Gnathostomatomorpha</taxon>
        <taxon>Gnathostomatoidea</taxon>
        <taxon>Gnathostomatidae</taxon>
        <taxon>Gnathostoma</taxon>
    </lineage>
</organism>
<dbReference type="AlphaFoldDB" id="A0ABD6E9I7"/>
<proteinExistence type="predicted"/>
<dbReference type="Proteomes" id="UP001608902">
    <property type="component" value="Unassembled WGS sequence"/>
</dbReference>
<gene>
    <name evidence="1" type="ORF">AB6A40_003039</name>
</gene>
<evidence type="ECO:0000313" key="2">
    <source>
        <dbReference type="Proteomes" id="UP001608902"/>
    </source>
</evidence>
<protein>
    <submittedName>
        <fullName evidence="1">Uncharacterized protein</fullName>
    </submittedName>
</protein>
<name>A0ABD6E9I7_9BILA</name>
<reference evidence="1 2" key="1">
    <citation type="submission" date="2024-08" db="EMBL/GenBank/DDBJ databases">
        <title>Gnathostoma spinigerum genome.</title>
        <authorList>
            <person name="Gonzalez-Bertolin B."/>
            <person name="Monzon S."/>
            <person name="Zaballos A."/>
            <person name="Jimenez P."/>
            <person name="Dekumyoy P."/>
            <person name="Varona S."/>
            <person name="Cuesta I."/>
            <person name="Sumanam S."/>
            <person name="Adisakwattana P."/>
            <person name="Gasser R.B."/>
            <person name="Hernandez-Gonzalez A."/>
            <person name="Young N.D."/>
            <person name="Perteguer M.J."/>
        </authorList>
    </citation>
    <scope>NUCLEOTIDE SEQUENCE [LARGE SCALE GENOMIC DNA]</scope>
    <source>
        <strain evidence="1">AL3</strain>
        <tissue evidence="1">Liver</tissue>
    </source>
</reference>
<evidence type="ECO:0000313" key="1">
    <source>
        <dbReference type="EMBL" id="MFH4976330.1"/>
    </source>
</evidence>